<dbReference type="EMBL" id="MSTI01000111">
    <property type="protein sequence ID" value="OLV17178.1"/>
    <property type="molecule type" value="Genomic_DNA"/>
</dbReference>
<dbReference type="InterPro" id="IPR050643">
    <property type="entry name" value="Periplasmic_pilus_chap"/>
</dbReference>
<dbReference type="InterPro" id="IPR016147">
    <property type="entry name" value="Pili_assmbl_chaperone_N"/>
</dbReference>
<proteinExistence type="predicted"/>
<protein>
    <submittedName>
        <fullName evidence="3">Sigma-fimbriae chaperone protein</fullName>
    </submittedName>
</protein>
<dbReference type="AlphaFoldDB" id="A0A1U7NW70"/>
<feature type="domain" description="Pili assembly chaperone N-terminal" evidence="2">
    <location>
        <begin position="36"/>
        <end position="151"/>
    </location>
</feature>
<dbReference type="Pfam" id="PF00345">
    <property type="entry name" value="PapD_N"/>
    <property type="match status" value="1"/>
</dbReference>
<comment type="caution">
    <text evidence="3">The sequence shown here is derived from an EMBL/GenBank/DDBJ whole genome shotgun (WGS) entry which is preliminary data.</text>
</comment>
<dbReference type="STRING" id="249408.BOO71_0009658"/>
<feature type="signal peptide" evidence="1">
    <location>
        <begin position="1"/>
        <end position="31"/>
    </location>
</feature>
<keyword evidence="4" id="KW-1185">Reference proteome</keyword>
<keyword evidence="1" id="KW-0732">Signal</keyword>
<organism evidence="3 4">
    <name type="scientific">Deinococcus marmoris</name>
    <dbReference type="NCBI Taxonomy" id="249408"/>
    <lineage>
        <taxon>Bacteria</taxon>
        <taxon>Thermotogati</taxon>
        <taxon>Deinococcota</taxon>
        <taxon>Deinococci</taxon>
        <taxon>Deinococcales</taxon>
        <taxon>Deinococcaceae</taxon>
        <taxon>Deinococcus</taxon>
    </lineage>
</organism>
<dbReference type="InterPro" id="IPR008962">
    <property type="entry name" value="PapD-like_sf"/>
</dbReference>
<dbReference type="SUPFAM" id="SSF49354">
    <property type="entry name" value="PapD-like"/>
    <property type="match status" value="1"/>
</dbReference>
<dbReference type="RefSeq" id="WP_075834163.1">
    <property type="nucleotide sequence ID" value="NZ_MSTI01000111.1"/>
</dbReference>
<sequence length="243" mass="25939">MLVIRATTRSVLKRCLIGLSALALAAPLAQAATSLSFAPTSLKFVGNQQASSLIVRNVSDQTASFTVELNRWTQSGEDQYGPTRDLIVNPSGFTLMPGQAQTIRFARRGAAKNDNEQAYRIFIQELPPKTPDGPEGSVKITTLYRLSLPLMMYAAEATSKLGFALERSSDGLAVVATNSGNRYTTLTDVELNVGGQNVKVPSFNLLGGGSLRFSINNVAPSTASVGLTFSQNRGVQQLTLNAP</sequence>
<gene>
    <name evidence="3" type="ORF">BOO71_0009658</name>
</gene>
<dbReference type="Gene3D" id="2.60.40.10">
    <property type="entry name" value="Immunoglobulins"/>
    <property type="match status" value="1"/>
</dbReference>
<evidence type="ECO:0000259" key="2">
    <source>
        <dbReference type="Pfam" id="PF00345"/>
    </source>
</evidence>
<dbReference type="Proteomes" id="UP000186607">
    <property type="component" value="Unassembled WGS sequence"/>
</dbReference>
<reference evidence="3 4" key="1">
    <citation type="submission" date="2017-01" db="EMBL/GenBank/DDBJ databases">
        <title>Genome Analysis of Deinococcus marmoris KOPRI26562.</title>
        <authorList>
            <person name="Kim J.H."/>
            <person name="Oh H.-M."/>
        </authorList>
    </citation>
    <scope>NUCLEOTIDE SEQUENCE [LARGE SCALE GENOMIC DNA]</scope>
    <source>
        <strain evidence="3 4">KOPRI26562</strain>
    </source>
</reference>
<accession>A0A1U7NW70</accession>
<evidence type="ECO:0000313" key="4">
    <source>
        <dbReference type="Proteomes" id="UP000186607"/>
    </source>
</evidence>
<feature type="chain" id="PRO_5013047034" evidence="1">
    <location>
        <begin position="32"/>
        <end position="243"/>
    </location>
</feature>
<dbReference type="InterPro" id="IPR013783">
    <property type="entry name" value="Ig-like_fold"/>
</dbReference>
<dbReference type="GO" id="GO:0071555">
    <property type="term" value="P:cell wall organization"/>
    <property type="evidence" value="ECO:0007669"/>
    <property type="project" value="InterPro"/>
</dbReference>
<dbReference type="OrthoDB" id="511700at2"/>
<dbReference type="GO" id="GO:0030288">
    <property type="term" value="C:outer membrane-bounded periplasmic space"/>
    <property type="evidence" value="ECO:0007669"/>
    <property type="project" value="InterPro"/>
</dbReference>
<dbReference type="PANTHER" id="PTHR30251:SF4">
    <property type="entry name" value="SLR1668 PROTEIN"/>
    <property type="match status" value="1"/>
</dbReference>
<evidence type="ECO:0000313" key="3">
    <source>
        <dbReference type="EMBL" id="OLV17178.1"/>
    </source>
</evidence>
<dbReference type="PANTHER" id="PTHR30251">
    <property type="entry name" value="PILUS ASSEMBLY CHAPERONE"/>
    <property type="match status" value="1"/>
</dbReference>
<name>A0A1U7NW70_9DEIO</name>
<evidence type="ECO:0000256" key="1">
    <source>
        <dbReference type="SAM" id="SignalP"/>
    </source>
</evidence>